<reference evidence="1 2" key="1">
    <citation type="journal article" date="2020" name="Microb. Genom.">
        <title>Genetic diversity of clinical and environmental Mucorales isolates obtained from an investigation of mucormycosis cases among solid organ transplant recipients.</title>
        <authorList>
            <person name="Nguyen M.H."/>
            <person name="Kaul D."/>
            <person name="Muto C."/>
            <person name="Cheng S.J."/>
            <person name="Richter R.A."/>
            <person name="Bruno V.M."/>
            <person name="Liu G."/>
            <person name="Beyhan S."/>
            <person name="Sundermann A.J."/>
            <person name="Mounaud S."/>
            <person name="Pasculle A.W."/>
            <person name="Nierman W.C."/>
            <person name="Driscoll E."/>
            <person name="Cumbie R."/>
            <person name="Clancy C.J."/>
            <person name="Dupont C.L."/>
        </authorList>
    </citation>
    <scope>NUCLEOTIDE SEQUENCE [LARGE SCALE GENOMIC DNA]</scope>
    <source>
        <strain evidence="1 2">GL24</strain>
    </source>
</reference>
<name>A0A9P6XPI3_9FUNG</name>
<comment type="caution">
    <text evidence="1">The sequence shown here is derived from an EMBL/GenBank/DDBJ whole genome shotgun (WGS) entry which is preliminary data.</text>
</comment>
<dbReference type="EMBL" id="JAANIU010014393">
    <property type="protein sequence ID" value="KAG1529672.1"/>
    <property type="molecule type" value="Genomic_DNA"/>
</dbReference>
<gene>
    <name evidence="1" type="ORF">G6F50_017842</name>
</gene>
<dbReference type="AlphaFoldDB" id="A0A9P6XPI3"/>
<keyword evidence="2" id="KW-1185">Reference proteome</keyword>
<organism evidence="1 2">
    <name type="scientific">Rhizopus delemar</name>
    <dbReference type="NCBI Taxonomy" id="936053"/>
    <lineage>
        <taxon>Eukaryota</taxon>
        <taxon>Fungi</taxon>
        <taxon>Fungi incertae sedis</taxon>
        <taxon>Mucoromycota</taxon>
        <taxon>Mucoromycotina</taxon>
        <taxon>Mucoromycetes</taxon>
        <taxon>Mucorales</taxon>
        <taxon>Mucorineae</taxon>
        <taxon>Rhizopodaceae</taxon>
        <taxon>Rhizopus</taxon>
    </lineage>
</organism>
<protein>
    <submittedName>
        <fullName evidence="1">Uncharacterized protein</fullName>
    </submittedName>
</protein>
<dbReference type="Proteomes" id="UP000740926">
    <property type="component" value="Unassembled WGS sequence"/>
</dbReference>
<sequence>MFIRLPARIKNGTASSGNDSTTAIMRCATTTSGTLPEIKTNNSDAPAKDTATGRPRIINSRKVPISVPMSCSWKGTADSPRGFPGSNNLAASSAQTLAAIAGTS</sequence>
<accession>A0A9P6XPI3</accession>
<evidence type="ECO:0000313" key="2">
    <source>
        <dbReference type="Proteomes" id="UP000740926"/>
    </source>
</evidence>
<proteinExistence type="predicted"/>
<evidence type="ECO:0000313" key="1">
    <source>
        <dbReference type="EMBL" id="KAG1529672.1"/>
    </source>
</evidence>